<name>J9GX52_9ZZZZ</name>
<reference evidence="4" key="1">
    <citation type="journal article" date="2012" name="PLoS ONE">
        <title>Gene sets for utilization of primary and secondary nutrition supplies in the distal gut of endangered iberian lynx.</title>
        <authorList>
            <person name="Alcaide M."/>
            <person name="Messina E."/>
            <person name="Richter M."/>
            <person name="Bargiela R."/>
            <person name="Peplies J."/>
            <person name="Huws S.A."/>
            <person name="Newbold C.J."/>
            <person name="Golyshin P.N."/>
            <person name="Simon M.A."/>
            <person name="Lopez G."/>
            <person name="Yakimov M.M."/>
            <person name="Ferrer M."/>
        </authorList>
    </citation>
    <scope>NUCLEOTIDE SEQUENCE</scope>
</reference>
<evidence type="ECO:0000313" key="4">
    <source>
        <dbReference type="EMBL" id="EJX07623.1"/>
    </source>
</evidence>
<gene>
    <name evidence="4" type="ORF">EVA_04266</name>
</gene>
<comment type="caution">
    <text evidence="4">The sequence shown here is derived from an EMBL/GenBank/DDBJ whole genome shotgun (WGS) entry which is preliminary data.</text>
</comment>
<dbReference type="EMBL" id="AMCI01000835">
    <property type="protein sequence ID" value="EJX07623.1"/>
    <property type="molecule type" value="Genomic_DNA"/>
</dbReference>
<dbReference type="InterPro" id="IPR014031">
    <property type="entry name" value="Ketoacyl_synth_C"/>
</dbReference>
<protein>
    <submittedName>
        <fullName evidence="4">3-oxoacyl-[acyl-carrier-protein] synthase II</fullName>
    </submittedName>
</protein>
<dbReference type="Pfam" id="PF00109">
    <property type="entry name" value="ketoacyl-synt"/>
    <property type="match status" value="1"/>
</dbReference>
<comment type="similarity">
    <text evidence="1">Belongs to the thiolase-like superfamily. Beta-ketoacyl-ACP synthases family.</text>
</comment>
<proteinExistence type="inferred from homology"/>
<dbReference type="GO" id="GO:0005829">
    <property type="term" value="C:cytosol"/>
    <property type="evidence" value="ECO:0007669"/>
    <property type="project" value="TreeGrafter"/>
</dbReference>
<dbReference type="InterPro" id="IPR000794">
    <property type="entry name" value="Beta-ketoacyl_synthase"/>
</dbReference>
<dbReference type="GO" id="GO:0004315">
    <property type="term" value="F:3-oxoacyl-[acyl-carrier-protein] synthase activity"/>
    <property type="evidence" value="ECO:0007669"/>
    <property type="project" value="TreeGrafter"/>
</dbReference>
<sequence>MAGGCESTIHPLAMGAFDAMHALSRRNDDPATASRPFDKDRDGFVMGEGAGILVLEELEHALARGAHIYAEIVGYGLSGDAFHITTPSTDGPVRCMRMALRNAGLNPEAIQYLNAHGTSTTVGDVNEVKAICEVFGEHTKNLVVNSTKSMTGHLLGGAGGIESIFTIKAIEEQISPPTINVQNQDPECPIDCCANKARPMKIEYGMKNSFGFGGTNSTVIYRRWTA</sequence>
<dbReference type="Pfam" id="PF02801">
    <property type="entry name" value="Ketoacyl-synt_C"/>
    <property type="match status" value="1"/>
</dbReference>
<dbReference type="SUPFAM" id="SSF53901">
    <property type="entry name" value="Thiolase-like"/>
    <property type="match status" value="1"/>
</dbReference>
<keyword evidence="2" id="KW-0808">Transferase</keyword>
<feature type="domain" description="Ketosynthase family 3 (KS3)" evidence="3">
    <location>
        <begin position="1"/>
        <end position="223"/>
    </location>
</feature>
<dbReference type="AlphaFoldDB" id="J9GX52"/>
<dbReference type="PROSITE" id="PS52004">
    <property type="entry name" value="KS3_2"/>
    <property type="match status" value="1"/>
</dbReference>
<dbReference type="GO" id="GO:0006633">
    <property type="term" value="P:fatty acid biosynthetic process"/>
    <property type="evidence" value="ECO:0007669"/>
    <property type="project" value="TreeGrafter"/>
</dbReference>
<evidence type="ECO:0000256" key="1">
    <source>
        <dbReference type="ARBA" id="ARBA00008467"/>
    </source>
</evidence>
<dbReference type="PANTHER" id="PTHR11712:SF336">
    <property type="entry name" value="3-OXOACYL-[ACYL-CARRIER-PROTEIN] SYNTHASE, MITOCHONDRIAL"/>
    <property type="match status" value="1"/>
</dbReference>
<dbReference type="InterPro" id="IPR016039">
    <property type="entry name" value="Thiolase-like"/>
</dbReference>
<evidence type="ECO:0000259" key="3">
    <source>
        <dbReference type="PROSITE" id="PS52004"/>
    </source>
</evidence>
<dbReference type="PANTHER" id="PTHR11712">
    <property type="entry name" value="POLYKETIDE SYNTHASE-RELATED"/>
    <property type="match status" value="1"/>
</dbReference>
<dbReference type="Gene3D" id="3.40.47.10">
    <property type="match status" value="1"/>
</dbReference>
<organism evidence="4">
    <name type="scientific">gut metagenome</name>
    <dbReference type="NCBI Taxonomy" id="749906"/>
    <lineage>
        <taxon>unclassified sequences</taxon>
        <taxon>metagenomes</taxon>
        <taxon>organismal metagenomes</taxon>
    </lineage>
</organism>
<accession>J9GX52</accession>
<dbReference type="SMART" id="SM00825">
    <property type="entry name" value="PKS_KS"/>
    <property type="match status" value="1"/>
</dbReference>
<dbReference type="InterPro" id="IPR014030">
    <property type="entry name" value="Ketoacyl_synth_N"/>
</dbReference>
<dbReference type="CDD" id="cd00834">
    <property type="entry name" value="KAS_I_II"/>
    <property type="match status" value="1"/>
</dbReference>
<evidence type="ECO:0000256" key="2">
    <source>
        <dbReference type="ARBA" id="ARBA00022679"/>
    </source>
</evidence>
<dbReference type="InterPro" id="IPR020841">
    <property type="entry name" value="PKS_Beta-ketoAc_synthase_dom"/>
</dbReference>